<evidence type="ECO:0000313" key="3">
    <source>
        <dbReference type="Proteomes" id="UP001056035"/>
    </source>
</evidence>
<protein>
    <submittedName>
        <fullName evidence="2">SGNH/GDSL hydrolase family protein</fullName>
    </submittedName>
</protein>
<feature type="domain" description="SGNH hydrolase-type esterase" evidence="1">
    <location>
        <begin position="60"/>
        <end position="176"/>
    </location>
</feature>
<reference evidence="2 3" key="1">
    <citation type="submission" date="2022-06" db="EMBL/GenBank/DDBJ databases">
        <title>Paraconexibacter antarcticus.</title>
        <authorList>
            <person name="Kim C.S."/>
        </authorList>
    </citation>
    <scope>NUCLEOTIDE SEQUENCE [LARGE SCALE GENOMIC DNA]</scope>
    <source>
        <strain evidence="2 3">02-257</strain>
    </source>
</reference>
<organism evidence="2 3">
    <name type="scientific">Paraconexibacter antarcticus</name>
    <dbReference type="NCBI Taxonomy" id="2949664"/>
    <lineage>
        <taxon>Bacteria</taxon>
        <taxon>Bacillati</taxon>
        <taxon>Actinomycetota</taxon>
        <taxon>Thermoleophilia</taxon>
        <taxon>Solirubrobacterales</taxon>
        <taxon>Paraconexibacteraceae</taxon>
        <taxon>Paraconexibacter</taxon>
    </lineage>
</organism>
<dbReference type="SUPFAM" id="SSF52266">
    <property type="entry name" value="SGNH hydrolase"/>
    <property type="match status" value="1"/>
</dbReference>
<dbReference type="Gene3D" id="3.40.50.1110">
    <property type="entry name" value="SGNH hydrolase"/>
    <property type="match status" value="1"/>
</dbReference>
<proteinExistence type="predicted"/>
<evidence type="ECO:0000259" key="1">
    <source>
        <dbReference type="Pfam" id="PF13472"/>
    </source>
</evidence>
<dbReference type="InterPro" id="IPR013830">
    <property type="entry name" value="SGNH_hydro"/>
</dbReference>
<dbReference type="GO" id="GO:0016787">
    <property type="term" value="F:hydrolase activity"/>
    <property type="evidence" value="ECO:0007669"/>
    <property type="project" value="UniProtKB-KW"/>
</dbReference>
<dbReference type="InterPro" id="IPR036514">
    <property type="entry name" value="SGNH_hydro_sf"/>
</dbReference>
<dbReference type="CDD" id="cd00229">
    <property type="entry name" value="SGNH_hydrolase"/>
    <property type="match status" value="1"/>
</dbReference>
<dbReference type="RefSeq" id="WP_254570741.1">
    <property type="nucleotide sequence ID" value="NZ_CP098502.1"/>
</dbReference>
<name>A0ABY5DSG6_9ACTN</name>
<dbReference type="Proteomes" id="UP001056035">
    <property type="component" value="Chromosome"/>
</dbReference>
<evidence type="ECO:0000313" key="2">
    <source>
        <dbReference type="EMBL" id="UTI64027.1"/>
    </source>
</evidence>
<sequence>MASALTYDNRNHRAPNPLTRTLRRVVPGVGTVAAQTAPYAAWWRERNLEALASAGPLWVVLGDSMSQGIGATAVDRGWVPLTQAALPRPVRVVNLSFSGARTADVLERQLPVLGALGDEPAVVTLMVGSNDLLRRSLRRDLVERYDALLGAVPRGTLVATTPGAGRLGEVATRVETHGRVVPVPLSFARGEVAADRFHPDDAAYLRLARAFAGPVAAALARAAG</sequence>
<keyword evidence="2" id="KW-0378">Hydrolase</keyword>
<keyword evidence="3" id="KW-1185">Reference proteome</keyword>
<gene>
    <name evidence="2" type="ORF">NBH00_22160</name>
</gene>
<accession>A0ABY5DSG6</accession>
<dbReference type="Pfam" id="PF13472">
    <property type="entry name" value="Lipase_GDSL_2"/>
    <property type="match status" value="1"/>
</dbReference>
<dbReference type="EMBL" id="CP098502">
    <property type="protein sequence ID" value="UTI64027.1"/>
    <property type="molecule type" value="Genomic_DNA"/>
</dbReference>